<dbReference type="GeneID" id="93292264"/>
<dbReference type="InterPro" id="IPR008136">
    <property type="entry name" value="CinA_C"/>
</dbReference>
<evidence type="ECO:0000313" key="2">
    <source>
        <dbReference type="EMBL" id="STO21079.1"/>
    </source>
</evidence>
<evidence type="ECO:0000259" key="1">
    <source>
        <dbReference type="Pfam" id="PF02464"/>
    </source>
</evidence>
<proteinExistence type="predicted"/>
<dbReference type="STRING" id="1094715.GCA_000236165_01281"/>
<organism evidence="2 3">
    <name type="scientific">Fluoribacter dumoffii</name>
    <dbReference type="NCBI Taxonomy" id="463"/>
    <lineage>
        <taxon>Bacteria</taxon>
        <taxon>Pseudomonadati</taxon>
        <taxon>Pseudomonadota</taxon>
        <taxon>Gammaproteobacteria</taxon>
        <taxon>Legionellales</taxon>
        <taxon>Legionellaceae</taxon>
        <taxon>Fluoribacter</taxon>
    </lineage>
</organism>
<sequence>MSSFEPLIKEIAAILKKNNWQLVTAESCTGGLIASSLTEIPGSSVWFERGYVTYSNRAKEDLLSVPKQLIEKYGAVSEPVAQAMATGALHHSAGHIAVSVTGIAGPDGGSLEKPVGTVYLGWVARDRKPKVVLKQFTGNRQTIRLAACQEALSGILSYIKMTQ</sequence>
<gene>
    <name evidence="2" type="primary">ygaD_1</name>
    <name evidence="2" type="ORF">NCTC11370_01140</name>
</gene>
<dbReference type="InterPro" id="IPR036653">
    <property type="entry name" value="CinA-like_C"/>
</dbReference>
<dbReference type="Proteomes" id="UP000254554">
    <property type="component" value="Unassembled WGS sequence"/>
</dbReference>
<dbReference type="EMBL" id="UGGT01000001">
    <property type="protein sequence ID" value="STO21079.1"/>
    <property type="molecule type" value="Genomic_DNA"/>
</dbReference>
<dbReference type="NCBIfam" id="TIGR00199">
    <property type="entry name" value="PncC_domain"/>
    <property type="match status" value="1"/>
</dbReference>
<dbReference type="OrthoDB" id="9801454at2"/>
<protein>
    <submittedName>
        <fullName evidence="2">Uncharacterized protein (Competence- and mitomycin-induced)</fullName>
    </submittedName>
</protein>
<feature type="domain" description="CinA C-terminal" evidence="1">
    <location>
        <begin position="6"/>
        <end position="158"/>
    </location>
</feature>
<dbReference type="Gene3D" id="3.90.950.20">
    <property type="entry name" value="CinA-like"/>
    <property type="match status" value="1"/>
</dbReference>
<dbReference type="AlphaFoldDB" id="A0A377G8X7"/>
<dbReference type="SUPFAM" id="SSF142433">
    <property type="entry name" value="CinA-like"/>
    <property type="match status" value="1"/>
</dbReference>
<keyword evidence="3" id="KW-1185">Reference proteome</keyword>
<name>A0A377G8X7_9GAMM</name>
<accession>A0A377G8X7</accession>
<dbReference type="RefSeq" id="WP_010653359.1">
    <property type="nucleotide sequence ID" value="NZ_JAPHOO010000001.1"/>
</dbReference>
<evidence type="ECO:0000313" key="3">
    <source>
        <dbReference type="Proteomes" id="UP000254554"/>
    </source>
</evidence>
<dbReference type="Pfam" id="PF02464">
    <property type="entry name" value="CinA"/>
    <property type="match status" value="1"/>
</dbReference>
<reference evidence="2 3" key="1">
    <citation type="submission" date="2018-06" db="EMBL/GenBank/DDBJ databases">
        <authorList>
            <consortium name="Pathogen Informatics"/>
            <person name="Doyle S."/>
        </authorList>
    </citation>
    <scope>NUCLEOTIDE SEQUENCE [LARGE SCALE GENOMIC DNA]</scope>
    <source>
        <strain evidence="2 3">NCTC11370</strain>
    </source>
</reference>